<dbReference type="GO" id="GO:0006120">
    <property type="term" value="P:mitochondrial electron transport, NADH to ubiquinone"/>
    <property type="evidence" value="ECO:0007669"/>
    <property type="project" value="TreeGrafter"/>
</dbReference>
<evidence type="ECO:0000256" key="1">
    <source>
        <dbReference type="ARBA" id="ARBA00004173"/>
    </source>
</evidence>
<dbReference type="InterPro" id="IPR013857">
    <property type="entry name" value="NADH-UbQ_OxRdtase-assoc_prot30"/>
</dbReference>
<evidence type="ECO:0000256" key="5">
    <source>
        <dbReference type="SAM" id="MobiDB-lite"/>
    </source>
</evidence>
<dbReference type="GO" id="GO:0005739">
    <property type="term" value="C:mitochondrion"/>
    <property type="evidence" value="ECO:0007669"/>
    <property type="project" value="UniProtKB-SubCell"/>
</dbReference>
<evidence type="ECO:0000313" key="7">
    <source>
        <dbReference type="EnsemblMetazoa" id="AMIN002075-PA"/>
    </source>
</evidence>
<evidence type="ECO:0000259" key="6">
    <source>
        <dbReference type="Pfam" id="PF08547"/>
    </source>
</evidence>
<dbReference type="Proteomes" id="UP000075920">
    <property type="component" value="Unassembled WGS sequence"/>
</dbReference>
<dbReference type="STRING" id="112268.A0A182VVI0"/>
<keyword evidence="8" id="KW-1185">Reference proteome</keyword>
<keyword evidence="4" id="KW-0143">Chaperone</keyword>
<dbReference type="AlphaFoldDB" id="A0A182VVI0"/>
<dbReference type="InterPro" id="IPR039131">
    <property type="entry name" value="NDUFAF1"/>
</dbReference>
<reference evidence="7" key="2">
    <citation type="submission" date="2020-05" db="UniProtKB">
        <authorList>
            <consortium name="EnsemblMetazoa"/>
        </authorList>
    </citation>
    <scope>IDENTIFICATION</scope>
    <source>
        <strain evidence="7">MINIMUS1</strain>
    </source>
</reference>
<proteinExistence type="inferred from homology"/>
<dbReference type="SUPFAM" id="SSF49785">
    <property type="entry name" value="Galactose-binding domain-like"/>
    <property type="match status" value="1"/>
</dbReference>
<feature type="compositionally biased region" description="Polar residues" evidence="5">
    <location>
        <begin position="7"/>
        <end position="18"/>
    </location>
</feature>
<dbReference type="InterPro" id="IPR008979">
    <property type="entry name" value="Galactose-bd-like_sf"/>
</dbReference>
<dbReference type="PANTHER" id="PTHR13194">
    <property type="entry name" value="COMPLEX I INTERMEDIATE-ASSOCIATED PROTEIN 30"/>
    <property type="match status" value="1"/>
</dbReference>
<protein>
    <recommendedName>
        <fullName evidence="6">NADH:ubiquinone oxidoreductase intermediate-associated protein 30 domain-containing protein</fullName>
    </recommendedName>
</protein>
<dbReference type="VEuPathDB" id="VectorBase:AMIN002075"/>
<evidence type="ECO:0000256" key="3">
    <source>
        <dbReference type="ARBA" id="ARBA00023128"/>
    </source>
</evidence>
<keyword evidence="3" id="KW-0496">Mitochondrion</keyword>
<dbReference type="InterPro" id="IPR011990">
    <property type="entry name" value="TPR-like_helical_dom_sf"/>
</dbReference>
<name>A0A182VVI0_9DIPT</name>
<evidence type="ECO:0000313" key="8">
    <source>
        <dbReference type="Proteomes" id="UP000075920"/>
    </source>
</evidence>
<feature type="domain" description="NADH:ubiquinone oxidoreductase intermediate-associated protein 30" evidence="6">
    <location>
        <begin position="413"/>
        <end position="587"/>
    </location>
</feature>
<evidence type="ECO:0000256" key="4">
    <source>
        <dbReference type="ARBA" id="ARBA00023186"/>
    </source>
</evidence>
<dbReference type="PANTHER" id="PTHR13194:SF18">
    <property type="entry name" value="COMPLEX I INTERMEDIATE-ASSOCIATED PROTEIN 30, MITOCHONDRIAL"/>
    <property type="match status" value="1"/>
</dbReference>
<dbReference type="GO" id="GO:0051082">
    <property type="term" value="F:unfolded protein binding"/>
    <property type="evidence" value="ECO:0007669"/>
    <property type="project" value="TreeGrafter"/>
</dbReference>
<sequence length="617" mass="68503">MALLDDTNGNTVNINNQPGAEANGEGCTVGGGMAPTTGNSVTMLHSPSNDDLSQSLSEYTDADESISAPTELLAEFLSAIMIRDYVNALKYCKQILQYEPNNTTARDFYPHILSKISELQSNELSGESDENYNFNCSSPLASSASSPSSCSVSSSPASSHSSCSSSSSSSSGCDNIDEVIMVCSSDSDESSEACCSFPDSIGNEDEGAKGYISQQEAPYVEVAEADSHPLVQEAATAVALTGSRSLSDNNTSQSYSSLLLEDEEKDLTLSDISNLNIEEDETSNVTHSRTYMLGMYSVRHRFVAIGRCCEREYHALPKTVTTSARQKINENRLLVRQLVPDLIRPSVLANGLFWERHRKGGYQTEQRVSTKESIINGLKELRTEFALFQQEWKEKLESDPLVVFRPGEIDVVFGFEKQTDLDRWVVTTDKDHGEGYSQATLELSPAGYGLFHGALESRVPKDGRIKRAGYANIKSLRVRKSFKRDAFYDWSQYNTLVLKVRGDGRSYLINLTAEGYYDILWNDIYHYVLYTRGGPHWQVAKIPFSKFFLASKGRVQDQQGPVPLNRITNVGFSVGSRGGHEGSFRLEFDFIGLEFDPSHQEEFAYEMYRQPKYIVAT</sequence>
<dbReference type="GO" id="GO:0032981">
    <property type="term" value="P:mitochondrial respiratory chain complex I assembly"/>
    <property type="evidence" value="ECO:0007669"/>
    <property type="project" value="TreeGrafter"/>
</dbReference>
<dbReference type="SUPFAM" id="SSF48452">
    <property type="entry name" value="TPR-like"/>
    <property type="match status" value="1"/>
</dbReference>
<comment type="subcellular location">
    <subcellularLocation>
        <location evidence="1">Mitochondrion</location>
    </subcellularLocation>
</comment>
<dbReference type="EnsemblMetazoa" id="AMIN002075-RA">
    <property type="protein sequence ID" value="AMIN002075-PA"/>
    <property type="gene ID" value="AMIN002075"/>
</dbReference>
<dbReference type="Pfam" id="PF08547">
    <property type="entry name" value="CIA30"/>
    <property type="match status" value="1"/>
</dbReference>
<reference evidence="8" key="1">
    <citation type="submission" date="2013-03" db="EMBL/GenBank/DDBJ databases">
        <title>The Genome Sequence of Anopheles minimus MINIMUS1.</title>
        <authorList>
            <consortium name="The Broad Institute Genomics Platform"/>
            <person name="Neafsey D.E."/>
            <person name="Walton C."/>
            <person name="Walker B."/>
            <person name="Young S.K."/>
            <person name="Zeng Q."/>
            <person name="Gargeya S."/>
            <person name="Fitzgerald M."/>
            <person name="Haas B."/>
            <person name="Abouelleil A."/>
            <person name="Allen A.W."/>
            <person name="Alvarado L."/>
            <person name="Arachchi H.M."/>
            <person name="Berlin A.M."/>
            <person name="Chapman S.B."/>
            <person name="Gainer-Dewar J."/>
            <person name="Goldberg J."/>
            <person name="Griggs A."/>
            <person name="Gujja S."/>
            <person name="Hansen M."/>
            <person name="Howarth C."/>
            <person name="Imamovic A."/>
            <person name="Ireland A."/>
            <person name="Larimer J."/>
            <person name="McCowan C."/>
            <person name="Murphy C."/>
            <person name="Pearson M."/>
            <person name="Poon T.W."/>
            <person name="Priest M."/>
            <person name="Roberts A."/>
            <person name="Saif S."/>
            <person name="Shea T."/>
            <person name="Sisk P."/>
            <person name="Sykes S."/>
            <person name="Wortman J."/>
            <person name="Nusbaum C."/>
            <person name="Birren B."/>
        </authorList>
    </citation>
    <scope>NUCLEOTIDE SEQUENCE [LARGE SCALE GENOMIC DNA]</scope>
    <source>
        <strain evidence="8">MINIMUS1</strain>
    </source>
</reference>
<comment type="similarity">
    <text evidence="2">Belongs to the CIA30 family.</text>
</comment>
<feature type="region of interest" description="Disordered" evidence="5">
    <location>
        <begin position="1"/>
        <end position="21"/>
    </location>
</feature>
<accession>A0A182VVI0</accession>
<organism evidence="7 8">
    <name type="scientific">Anopheles minimus</name>
    <dbReference type="NCBI Taxonomy" id="112268"/>
    <lineage>
        <taxon>Eukaryota</taxon>
        <taxon>Metazoa</taxon>
        <taxon>Ecdysozoa</taxon>
        <taxon>Arthropoda</taxon>
        <taxon>Hexapoda</taxon>
        <taxon>Insecta</taxon>
        <taxon>Pterygota</taxon>
        <taxon>Neoptera</taxon>
        <taxon>Endopterygota</taxon>
        <taxon>Diptera</taxon>
        <taxon>Nematocera</taxon>
        <taxon>Culicoidea</taxon>
        <taxon>Culicidae</taxon>
        <taxon>Anophelinae</taxon>
        <taxon>Anopheles</taxon>
    </lineage>
</organism>
<evidence type="ECO:0000256" key="2">
    <source>
        <dbReference type="ARBA" id="ARBA00007884"/>
    </source>
</evidence>